<protein>
    <recommendedName>
        <fullName evidence="3">F-box domain-containing protein</fullName>
    </recommendedName>
</protein>
<dbReference type="SUPFAM" id="SSF52047">
    <property type="entry name" value="RNI-like"/>
    <property type="match status" value="1"/>
</dbReference>
<evidence type="ECO:0008006" key="3">
    <source>
        <dbReference type="Google" id="ProtNLM"/>
    </source>
</evidence>
<dbReference type="Gene3D" id="3.80.10.10">
    <property type="entry name" value="Ribonuclease Inhibitor"/>
    <property type="match status" value="1"/>
</dbReference>
<gene>
    <name evidence="1" type="ORF">F8M41_008360</name>
</gene>
<proteinExistence type="predicted"/>
<comment type="caution">
    <text evidence="1">The sequence shown here is derived from an EMBL/GenBank/DDBJ whole genome shotgun (WGS) entry which is preliminary data.</text>
</comment>
<evidence type="ECO:0000313" key="1">
    <source>
        <dbReference type="EMBL" id="KAF0409380.1"/>
    </source>
</evidence>
<sequence length="307" mass="35782">MPELMENILNNINDEIYTLHSCALVSRHWCKMTIPILWQDPFGFDPRPSFISNYFSSLGEYEKIMLKRCGIKEEFSKTIFDYARFLKVLKLWNLKYLNIESATTLLRALAKNATQIKTLKFREYSHVNHVNDMLPLINSFMYIIKSQEQLRIINLVGVSYLTKLRGIISALESQKNSLQEVRIDNCDFNTEFEVLNNCKNLETLRIMSFYPILSKMSKILDYKISTLELNDYSIDARPIALMLKKSGILLQRLSLVSEHEINEEPLLLEAIKSFCPNITCFRITNLVFSTQLIELIGNLQKLRFLSL</sequence>
<organism evidence="1 2">
    <name type="scientific">Gigaspora margarita</name>
    <dbReference type="NCBI Taxonomy" id="4874"/>
    <lineage>
        <taxon>Eukaryota</taxon>
        <taxon>Fungi</taxon>
        <taxon>Fungi incertae sedis</taxon>
        <taxon>Mucoromycota</taxon>
        <taxon>Glomeromycotina</taxon>
        <taxon>Glomeromycetes</taxon>
        <taxon>Diversisporales</taxon>
        <taxon>Gigasporaceae</taxon>
        <taxon>Gigaspora</taxon>
    </lineage>
</organism>
<dbReference type="InterPro" id="IPR032675">
    <property type="entry name" value="LRR_dom_sf"/>
</dbReference>
<dbReference type="EMBL" id="WTPW01001880">
    <property type="protein sequence ID" value="KAF0409380.1"/>
    <property type="molecule type" value="Genomic_DNA"/>
</dbReference>
<keyword evidence="2" id="KW-1185">Reference proteome</keyword>
<dbReference type="OrthoDB" id="549243at2759"/>
<name>A0A8H3X536_GIGMA</name>
<reference evidence="1 2" key="1">
    <citation type="journal article" date="2019" name="Environ. Microbiol.">
        <title>At the nexus of three kingdoms: the genome of the mycorrhizal fungus Gigaspora margarita provides insights into plant, endobacterial and fungal interactions.</title>
        <authorList>
            <person name="Venice F."/>
            <person name="Ghignone S."/>
            <person name="Salvioli di Fossalunga A."/>
            <person name="Amselem J."/>
            <person name="Novero M."/>
            <person name="Xianan X."/>
            <person name="Sedzielewska Toro K."/>
            <person name="Morin E."/>
            <person name="Lipzen A."/>
            <person name="Grigoriev I.V."/>
            <person name="Henrissat B."/>
            <person name="Martin F.M."/>
            <person name="Bonfante P."/>
        </authorList>
    </citation>
    <scope>NUCLEOTIDE SEQUENCE [LARGE SCALE GENOMIC DNA]</scope>
    <source>
        <strain evidence="1 2">BEG34</strain>
    </source>
</reference>
<dbReference type="AlphaFoldDB" id="A0A8H3X536"/>
<dbReference type="Proteomes" id="UP000439903">
    <property type="component" value="Unassembled WGS sequence"/>
</dbReference>
<accession>A0A8H3X536</accession>
<evidence type="ECO:0000313" key="2">
    <source>
        <dbReference type="Proteomes" id="UP000439903"/>
    </source>
</evidence>